<keyword evidence="6 12" id="KW-1133">Transmembrane helix</keyword>
<dbReference type="Proteomes" id="UP001474421">
    <property type="component" value="Unassembled WGS sequence"/>
</dbReference>
<comment type="similarity">
    <text evidence="2">Belongs to the G-protein coupled receptor 3 family.</text>
</comment>
<feature type="transmembrane region" description="Helical" evidence="12">
    <location>
        <begin position="780"/>
        <end position="803"/>
    </location>
</feature>
<dbReference type="FunFam" id="2.10.50.30:FF:000002">
    <property type="entry name" value="Vomeronasal 2 receptor, h1"/>
    <property type="match status" value="1"/>
</dbReference>
<protein>
    <submittedName>
        <fullName evidence="14">Type-2 vomeronasal receptor</fullName>
    </submittedName>
</protein>
<evidence type="ECO:0000256" key="1">
    <source>
        <dbReference type="ARBA" id="ARBA00004651"/>
    </source>
</evidence>
<feature type="transmembrane region" description="Helical" evidence="12">
    <location>
        <begin position="815"/>
        <end position="835"/>
    </location>
</feature>
<evidence type="ECO:0000256" key="7">
    <source>
        <dbReference type="ARBA" id="ARBA00023040"/>
    </source>
</evidence>
<feature type="domain" description="G-protein coupled receptors family 3 profile" evidence="13">
    <location>
        <begin position="621"/>
        <end position="880"/>
    </location>
</feature>
<keyword evidence="3" id="KW-1003">Cell membrane</keyword>
<organism evidence="14 15">
    <name type="scientific">Crotalus adamanteus</name>
    <name type="common">Eastern diamondback rattlesnake</name>
    <dbReference type="NCBI Taxonomy" id="8729"/>
    <lineage>
        <taxon>Eukaryota</taxon>
        <taxon>Metazoa</taxon>
        <taxon>Chordata</taxon>
        <taxon>Craniata</taxon>
        <taxon>Vertebrata</taxon>
        <taxon>Euteleostomi</taxon>
        <taxon>Lepidosauria</taxon>
        <taxon>Squamata</taxon>
        <taxon>Bifurcata</taxon>
        <taxon>Unidentata</taxon>
        <taxon>Episquamata</taxon>
        <taxon>Toxicofera</taxon>
        <taxon>Serpentes</taxon>
        <taxon>Colubroidea</taxon>
        <taxon>Viperidae</taxon>
        <taxon>Crotalinae</taxon>
        <taxon>Crotalus</taxon>
    </lineage>
</organism>
<keyword evidence="10" id="KW-0325">Glycoprotein</keyword>
<feature type="transmembrane region" description="Helical" evidence="12">
    <location>
        <begin position="847"/>
        <end position="870"/>
    </location>
</feature>
<dbReference type="PANTHER" id="PTHR24061:SF599">
    <property type="entry name" value="G-PROTEIN COUPLED RECEPTORS FAMILY 3 PROFILE DOMAIN-CONTAINING PROTEIN"/>
    <property type="match status" value="1"/>
</dbReference>
<dbReference type="InterPro" id="IPR000068">
    <property type="entry name" value="GPCR_3_Ca_sens_rcpt-rel"/>
</dbReference>
<dbReference type="Pfam" id="PF07562">
    <property type="entry name" value="NCD3G"/>
    <property type="match status" value="1"/>
</dbReference>
<dbReference type="EMBL" id="JAOTOJ010000008">
    <property type="protein sequence ID" value="KAK9397916.1"/>
    <property type="molecule type" value="Genomic_DNA"/>
</dbReference>
<evidence type="ECO:0000259" key="13">
    <source>
        <dbReference type="PROSITE" id="PS50259"/>
    </source>
</evidence>
<gene>
    <name evidence="14" type="ORF">NXF25_021277</name>
</gene>
<evidence type="ECO:0000256" key="4">
    <source>
        <dbReference type="ARBA" id="ARBA00022692"/>
    </source>
</evidence>
<dbReference type="InterPro" id="IPR001828">
    <property type="entry name" value="ANF_lig-bd_rcpt"/>
</dbReference>
<comment type="caution">
    <text evidence="14">The sequence shown here is derived from an EMBL/GenBank/DDBJ whole genome shotgun (WGS) entry which is preliminary data.</text>
</comment>
<dbReference type="PRINTS" id="PR01535">
    <property type="entry name" value="VOMERONASL2R"/>
</dbReference>
<comment type="subcellular location">
    <subcellularLocation>
        <location evidence="1">Cell membrane</location>
        <topology evidence="1">Multi-pass membrane protein</topology>
    </subcellularLocation>
</comment>
<dbReference type="SUPFAM" id="SSF53822">
    <property type="entry name" value="Periplasmic binding protein-like I"/>
    <property type="match status" value="1"/>
</dbReference>
<evidence type="ECO:0000256" key="12">
    <source>
        <dbReference type="SAM" id="Phobius"/>
    </source>
</evidence>
<evidence type="ECO:0000256" key="9">
    <source>
        <dbReference type="ARBA" id="ARBA00023170"/>
    </source>
</evidence>
<evidence type="ECO:0000313" key="15">
    <source>
        <dbReference type="Proteomes" id="UP001474421"/>
    </source>
</evidence>
<dbReference type="InterPro" id="IPR000337">
    <property type="entry name" value="GPCR_3"/>
</dbReference>
<dbReference type="PANTHER" id="PTHR24061">
    <property type="entry name" value="CALCIUM-SENSING RECEPTOR-RELATED"/>
    <property type="match status" value="1"/>
</dbReference>
<keyword evidence="9 14" id="KW-0675">Receptor</keyword>
<reference evidence="14 15" key="1">
    <citation type="journal article" date="2024" name="Proc. Natl. Acad. Sci. U.S.A.">
        <title>The genetic regulatory architecture and epigenomic basis for age-related changes in rattlesnake venom.</title>
        <authorList>
            <person name="Hogan M.P."/>
            <person name="Holding M.L."/>
            <person name="Nystrom G.S."/>
            <person name="Colston T.J."/>
            <person name="Bartlett D.A."/>
            <person name="Mason A.J."/>
            <person name="Ellsworth S.A."/>
            <person name="Rautsaw R.M."/>
            <person name="Lawrence K.C."/>
            <person name="Strickland J.L."/>
            <person name="He B."/>
            <person name="Fraser P."/>
            <person name="Margres M.J."/>
            <person name="Gilbert D.M."/>
            <person name="Gibbs H.L."/>
            <person name="Parkinson C.L."/>
            <person name="Rokyta D.R."/>
        </authorList>
    </citation>
    <scope>NUCLEOTIDE SEQUENCE [LARGE SCALE GENOMIC DNA]</scope>
    <source>
        <strain evidence="14">DRR0105</strain>
    </source>
</reference>
<dbReference type="InterPro" id="IPR038550">
    <property type="entry name" value="GPCR_3_9-Cys_sf"/>
</dbReference>
<evidence type="ECO:0000256" key="10">
    <source>
        <dbReference type="ARBA" id="ARBA00023180"/>
    </source>
</evidence>
<proteinExistence type="inferred from homology"/>
<feature type="transmembrane region" description="Helical" evidence="12">
    <location>
        <begin position="621"/>
        <end position="643"/>
    </location>
</feature>
<accession>A0AAW1B817</accession>
<evidence type="ECO:0000256" key="11">
    <source>
        <dbReference type="ARBA" id="ARBA00023224"/>
    </source>
</evidence>
<dbReference type="InterPro" id="IPR028082">
    <property type="entry name" value="Peripla_BP_I"/>
</dbReference>
<keyword evidence="4 12" id="KW-0812">Transmembrane</keyword>
<dbReference type="GO" id="GO:0004930">
    <property type="term" value="F:G protein-coupled receptor activity"/>
    <property type="evidence" value="ECO:0007669"/>
    <property type="project" value="UniProtKB-KW"/>
</dbReference>
<dbReference type="InterPro" id="IPR004073">
    <property type="entry name" value="GPCR_3_vmron_rcpt_2"/>
</dbReference>
<dbReference type="InterPro" id="IPR017978">
    <property type="entry name" value="GPCR_3_C"/>
</dbReference>
<dbReference type="PROSITE" id="PS50259">
    <property type="entry name" value="G_PROTEIN_RECEP_F3_4"/>
    <property type="match status" value="1"/>
</dbReference>
<sequence>MWDLGKSFFSQMIFYVAIILGFLILFFLPKSVGKVPLAKCTITEPASIPHKYYQSGDLIVGGIISQTFVISERISFRCHPSKDGLVEHILLSQSYQHILAVVFAVKEINKNPQILTNITLGFNIYNNYFLPRYTYIAAMELLSTPNGFIPNYKCHNQNNFIAVIGGPSSIEFLDMATIMTAYKFVQVAYSSIPETNSITQSHFFYWMLPKADHQYQGLLQFFLHFGWTWIGVLYLNIGNIAENLLRNVIPMFSRSGICFEFIEKIPGGFLSEDEKTMHTSYNMLSIVWKSTTKIVMFLGGFQSMLNLRILLRISEYDDMPYNPKVWFMTAEVDFSSIPFQRYWDLNFIYGSITLAIHSKKVSAFQKFVEMRSPILDKQDGFLIQFWQQMFNCLFQASLIDKEDGNICTGEEKLDTLPVSVFETSMTAHSYSIYNAVYAIVHSLHAMYSFQRQQKTMTRKNFLSQQSWRLHHFLRSISFNNSAGEKISFNHNGELLAGFDIINWITFSNQTFLRMTVGKIDPWATTDKCLTIYEHEVVWPSWFNQEQLFSLCNEKCNPGYRKTKIEGRSFCCYDCTPCPEGKISDQIDLDDCFQCPEDEYSNTKQDVCIPKDITYLTYKEPLGTILVTLALVLSFITIFMLGIFRKYHNTPIIKANNRSLSYTLLISLLFSFLCSLLFIGRPMMVTCFLRQTLFGIIFSVAVSCILAKTITVVLAFMATKPGSRMRTWVGKRLALSIVLSFSFIQALLCIVWLIISPPFPDLDKHTFISEIVVECNEGSVVMFYSVLSFMGFLAMVSFIAAFLARKLPDTFQETKSITFSMLVFCSVWLSFVPAYISTKGKYTVAVEIFSILASSAGLLACVFSPKCYIIIVRPDLNKREQLIRRGN</sequence>
<evidence type="ECO:0000256" key="8">
    <source>
        <dbReference type="ARBA" id="ARBA00023136"/>
    </source>
</evidence>
<feature type="transmembrane region" description="Helical" evidence="12">
    <location>
        <begin position="732"/>
        <end position="754"/>
    </location>
</feature>
<keyword evidence="8 12" id="KW-0472">Membrane</keyword>
<dbReference type="Gene3D" id="2.10.50.30">
    <property type="entry name" value="GPCR, family 3, nine cysteines domain"/>
    <property type="match status" value="1"/>
</dbReference>
<keyword evidence="15" id="KW-1185">Reference proteome</keyword>
<dbReference type="CDD" id="cd15283">
    <property type="entry name" value="7tmC_V2R_pheromone"/>
    <property type="match status" value="1"/>
</dbReference>
<evidence type="ECO:0000256" key="2">
    <source>
        <dbReference type="ARBA" id="ARBA00007242"/>
    </source>
</evidence>
<evidence type="ECO:0000313" key="14">
    <source>
        <dbReference type="EMBL" id="KAK9397916.1"/>
    </source>
</evidence>
<evidence type="ECO:0000256" key="5">
    <source>
        <dbReference type="ARBA" id="ARBA00022729"/>
    </source>
</evidence>
<dbReference type="GO" id="GO:0005886">
    <property type="term" value="C:plasma membrane"/>
    <property type="evidence" value="ECO:0007669"/>
    <property type="project" value="UniProtKB-SubCell"/>
</dbReference>
<name>A0AAW1B817_CROAD</name>
<evidence type="ECO:0000256" key="3">
    <source>
        <dbReference type="ARBA" id="ARBA00022475"/>
    </source>
</evidence>
<evidence type="ECO:0000256" key="6">
    <source>
        <dbReference type="ARBA" id="ARBA00022989"/>
    </source>
</evidence>
<dbReference type="Pfam" id="PF00003">
    <property type="entry name" value="7tm_3"/>
    <property type="match status" value="1"/>
</dbReference>
<dbReference type="PRINTS" id="PR00248">
    <property type="entry name" value="GPCRMGR"/>
</dbReference>
<feature type="transmembrane region" description="Helical" evidence="12">
    <location>
        <begin position="12"/>
        <end position="29"/>
    </location>
</feature>
<dbReference type="Gene3D" id="3.40.50.2300">
    <property type="match status" value="2"/>
</dbReference>
<dbReference type="Pfam" id="PF01094">
    <property type="entry name" value="ANF_receptor"/>
    <property type="match status" value="1"/>
</dbReference>
<keyword evidence="7" id="KW-0297">G-protein coupled receptor</keyword>
<keyword evidence="11" id="KW-0807">Transducer</keyword>
<dbReference type="AlphaFoldDB" id="A0AAW1B817"/>
<dbReference type="InterPro" id="IPR011500">
    <property type="entry name" value="GPCR_3_9-Cys_dom"/>
</dbReference>
<feature type="transmembrane region" description="Helical" evidence="12">
    <location>
        <begin position="659"/>
        <end position="679"/>
    </location>
</feature>
<feature type="transmembrane region" description="Helical" evidence="12">
    <location>
        <begin position="691"/>
        <end position="716"/>
    </location>
</feature>
<keyword evidence="5" id="KW-0732">Signal</keyword>